<dbReference type="Proteomes" id="UP000001192">
    <property type="component" value="Chromosome 2"/>
</dbReference>
<evidence type="ECO:0000313" key="3">
    <source>
        <dbReference type="Proteomes" id="UP000001192"/>
    </source>
</evidence>
<keyword evidence="3" id="KW-1185">Reference proteome</keyword>
<reference evidence="3" key="1">
    <citation type="journal article" date="2014" name="Stand. Genomic Sci.">
        <title>Complete genome sequence of Burkholderia phymatum STM815(T), a broad host range and efficient nitrogen-fixing symbiont of Mimosa species.</title>
        <authorList>
            <person name="Moulin L."/>
            <person name="Klonowska A."/>
            <person name="Caroline B."/>
            <person name="Booth K."/>
            <person name="Vriezen J.A."/>
            <person name="Melkonian R."/>
            <person name="James E.K."/>
            <person name="Young J.P."/>
            <person name="Bena G."/>
            <person name="Hauser L."/>
            <person name="Land M."/>
            <person name="Kyrpides N."/>
            <person name="Bruce D."/>
            <person name="Chain P."/>
            <person name="Copeland A."/>
            <person name="Pitluck S."/>
            <person name="Woyke T."/>
            <person name="Lizotte-Waniewski M."/>
            <person name="Bristow J."/>
            <person name="Riley M."/>
        </authorList>
    </citation>
    <scope>NUCLEOTIDE SEQUENCE [LARGE SCALE GENOMIC DNA]</scope>
    <source>
        <strain evidence="3">DSM 17167 / CIP 108236 / LMG 21445 / STM815</strain>
    </source>
</reference>
<dbReference type="EMBL" id="CP001044">
    <property type="protein sequence ID" value="ACC72666.1"/>
    <property type="molecule type" value="Genomic_DNA"/>
</dbReference>
<feature type="compositionally biased region" description="Polar residues" evidence="1">
    <location>
        <begin position="12"/>
        <end position="23"/>
    </location>
</feature>
<dbReference type="HOGENOM" id="CLU_1544751_0_0_4"/>
<feature type="compositionally biased region" description="Basic and acidic residues" evidence="1">
    <location>
        <begin position="39"/>
        <end position="56"/>
    </location>
</feature>
<name>B2JLN3_PARP8</name>
<dbReference type="KEGG" id="bph:Bphy_3519"/>
<evidence type="ECO:0000313" key="2">
    <source>
        <dbReference type="EMBL" id="ACC72666.1"/>
    </source>
</evidence>
<proteinExistence type="predicted"/>
<sequence>MIGLTSRHAETQDNSVAGTSTARQDSDEFVRMRQQVAAADREYDREAAAAKKVYDPRRRKRRRSATPRSRSPITARASRGRLADVAVVAAHYAAAGANERIMNFPSRVARQCLTFKGKPPVVAALSVASTTSVYAQKNSCATDTAMNAFGDAAVKDRRYSLNGVKTETTMDRE</sequence>
<feature type="region of interest" description="Disordered" evidence="1">
    <location>
        <begin position="1"/>
        <end position="78"/>
    </location>
</feature>
<protein>
    <submittedName>
        <fullName evidence="2">Uncharacterized protein</fullName>
    </submittedName>
</protein>
<dbReference type="AlphaFoldDB" id="B2JLN3"/>
<organism evidence="2 3">
    <name type="scientific">Paraburkholderia phymatum (strain DSM 17167 / CIP 108236 / LMG 21445 / STM815)</name>
    <name type="common">Burkholderia phymatum</name>
    <dbReference type="NCBI Taxonomy" id="391038"/>
    <lineage>
        <taxon>Bacteria</taxon>
        <taxon>Pseudomonadati</taxon>
        <taxon>Pseudomonadota</taxon>
        <taxon>Betaproteobacteria</taxon>
        <taxon>Burkholderiales</taxon>
        <taxon>Burkholderiaceae</taxon>
        <taxon>Paraburkholderia</taxon>
    </lineage>
</organism>
<gene>
    <name evidence="2" type="ordered locus">Bphy_3519</name>
</gene>
<accession>B2JLN3</accession>
<evidence type="ECO:0000256" key="1">
    <source>
        <dbReference type="SAM" id="MobiDB-lite"/>
    </source>
</evidence>